<feature type="region of interest" description="Disordered" evidence="1">
    <location>
        <begin position="471"/>
        <end position="517"/>
    </location>
</feature>
<organism evidence="2">
    <name type="scientific">uncultured marine phage</name>
    <dbReference type="NCBI Taxonomy" id="707152"/>
    <lineage>
        <taxon>Viruses</taxon>
        <taxon>environmental samples</taxon>
    </lineage>
</organism>
<gene>
    <name evidence="2" type="ORF">SLAVMIC_00454</name>
</gene>
<name>A0A8D9C8Y9_9VIRU</name>
<proteinExistence type="predicted"/>
<dbReference type="EMBL" id="OU342829">
    <property type="protein sequence ID" value="CAG7580515.1"/>
    <property type="molecule type" value="Genomic_DNA"/>
</dbReference>
<protein>
    <submittedName>
        <fullName evidence="2">Uncharacterized protein</fullName>
    </submittedName>
</protein>
<evidence type="ECO:0000256" key="1">
    <source>
        <dbReference type="SAM" id="MobiDB-lite"/>
    </source>
</evidence>
<sequence>MKWIRSYKLYKESKSSGNSSKVVFELCVAMLLINPEFLDKILDQGQKARYTENSLVFVNDLRNLVFGNNRLRVGEFQNDRFVESDELSKVNQYFADLTDGFDIEKDWNKLVKARNTARDIKDKLLLDSKLEESDIEFVYWVTPNKERGDREDLIIETHDGIQHGIVLNSKLSLSKTQSFNTFAEVLLGEENLEKLFNEEYISRWDKLTQEWIRIIYENAKKNIQLHIEKFIDPDRIYSMTWEDYFKSKHTDSRYKFLGEHIKEFDKNILKLSDLMSEIYKNPEVSFDNPDNVFKEWNEKKIFILNSKILEHLFSESFSELSDEEVKVERGDDNYIAATGDMKERIMKVFLGLLKVEEREVNYFGSDYHKVPSRQYFRNNFDNFRIKYDYHVELTPSEDEEMNDSQFRVILELNDKTLINMTLFTGWTGGEMSGKLSTKIKLEIPDDYNSIIVNSSETELPTEGDEDFIEGEEVDDFEDFNSDQPEVDVNDEDDSDEDLIDVELADEDIEDEDLDSEE</sequence>
<reference evidence="2" key="1">
    <citation type="submission" date="2021-06" db="EMBL/GenBank/DDBJ databases">
        <authorList>
            <person name="Gannon L."/>
            <person name="Redgwell R T."/>
            <person name="Michniewski S."/>
            <person name="Harrison D C."/>
            <person name="Millard A."/>
        </authorList>
    </citation>
    <scope>NUCLEOTIDE SEQUENCE</scope>
</reference>
<evidence type="ECO:0000313" key="2">
    <source>
        <dbReference type="EMBL" id="CAG7580515.1"/>
    </source>
</evidence>
<accession>A0A8D9C8Y9</accession>